<feature type="domain" description="C2H2-type" evidence="9">
    <location>
        <begin position="635"/>
        <end position="662"/>
    </location>
</feature>
<dbReference type="PANTHER" id="PTHR16515:SF49">
    <property type="entry name" value="GASTRULA ZINC FINGER PROTEIN XLCGF49.1-LIKE-RELATED"/>
    <property type="match status" value="1"/>
</dbReference>
<dbReference type="GO" id="GO:0008270">
    <property type="term" value="F:zinc ion binding"/>
    <property type="evidence" value="ECO:0007669"/>
    <property type="project" value="UniProtKB-KW"/>
</dbReference>
<dbReference type="GeneID" id="136805063"/>
<evidence type="ECO:0000313" key="11">
    <source>
        <dbReference type="Proteomes" id="UP000594262"/>
    </source>
</evidence>
<organism evidence="10 11">
    <name type="scientific">Clytia hemisphaerica</name>
    <dbReference type="NCBI Taxonomy" id="252671"/>
    <lineage>
        <taxon>Eukaryota</taxon>
        <taxon>Metazoa</taxon>
        <taxon>Cnidaria</taxon>
        <taxon>Hydrozoa</taxon>
        <taxon>Hydroidolina</taxon>
        <taxon>Leptothecata</taxon>
        <taxon>Obeliida</taxon>
        <taxon>Clytiidae</taxon>
        <taxon>Clytia</taxon>
    </lineage>
</organism>
<feature type="compositionally biased region" description="Basic and acidic residues" evidence="8">
    <location>
        <begin position="67"/>
        <end position="86"/>
    </location>
</feature>
<dbReference type="PROSITE" id="PS00028">
    <property type="entry name" value="ZINC_FINGER_C2H2_1"/>
    <property type="match status" value="4"/>
</dbReference>
<proteinExistence type="predicted"/>
<keyword evidence="11" id="KW-1185">Reference proteome</keyword>
<evidence type="ECO:0000259" key="9">
    <source>
        <dbReference type="PROSITE" id="PS50157"/>
    </source>
</evidence>
<dbReference type="InterPro" id="IPR050331">
    <property type="entry name" value="Zinc_finger"/>
</dbReference>
<dbReference type="PROSITE" id="PS50157">
    <property type="entry name" value="ZINC_FINGER_C2H2_2"/>
    <property type="match status" value="4"/>
</dbReference>
<evidence type="ECO:0000256" key="6">
    <source>
        <dbReference type="ARBA" id="ARBA00023242"/>
    </source>
</evidence>
<keyword evidence="2" id="KW-0479">Metal-binding</keyword>
<evidence type="ECO:0000256" key="5">
    <source>
        <dbReference type="ARBA" id="ARBA00022833"/>
    </source>
</evidence>
<dbReference type="AlphaFoldDB" id="A0A7M5VDA2"/>
<dbReference type="OrthoDB" id="427030at2759"/>
<feature type="domain" description="C2H2-type" evidence="9">
    <location>
        <begin position="607"/>
        <end position="634"/>
    </location>
</feature>
<dbReference type="FunFam" id="3.30.160.60:FF:000524">
    <property type="entry name" value="Zinc finger protein 155"/>
    <property type="match status" value="1"/>
</dbReference>
<evidence type="ECO:0000256" key="3">
    <source>
        <dbReference type="ARBA" id="ARBA00022737"/>
    </source>
</evidence>
<reference evidence="10" key="1">
    <citation type="submission" date="2021-01" db="UniProtKB">
        <authorList>
            <consortium name="EnsemblMetazoa"/>
        </authorList>
    </citation>
    <scope>IDENTIFICATION</scope>
</reference>
<feature type="domain" description="C2H2-type" evidence="9">
    <location>
        <begin position="578"/>
        <end position="605"/>
    </location>
</feature>
<dbReference type="GO" id="GO:0000122">
    <property type="term" value="P:negative regulation of transcription by RNA polymerase II"/>
    <property type="evidence" value="ECO:0007669"/>
    <property type="project" value="UniProtKB-ARBA"/>
</dbReference>
<name>A0A7M5VDA2_9CNID</name>
<evidence type="ECO:0000256" key="2">
    <source>
        <dbReference type="ARBA" id="ARBA00022723"/>
    </source>
</evidence>
<dbReference type="GO" id="GO:0005634">
    <property type="term" value="C:nucleus"/>
    <property type="evidence" value="ECO:0007669"/>
    <property type="project" value="UniProtKB-SubCell"/>
</dbReference>
<evidence type="ECO:0000313" key="10">
    <source>
        <dbReference type="EnsemblMetazoa" id="CLYHEMP010827.1"/>
    </source>
</evidence>
<dbReference type="Gene3D" id="3.30.160.60">
    <property type="entry name" value="Classic Zinc Finger"/>
    <property type="match status" value="4"/>
</dbReference>
<feature type="compositionally biased region" description="Acidic residues" evidence="8">
    <location>
        <begin position="98"/>
        <end position="108"/>
    </location>
</feature>
<dbReference type="FunFam" id="3.30.160.60:FF:000634">
    <property type="entry name" value="Zinc finger X-chromosomal protein"/>
    <property type="match status" value="1"/>
</dbReference>
<feature type="region of interest" description="Disordered" evidence="8">
    <location>
        <begin position="277"/>
        <end position="307"/>
    </location>
</feature>
<feature type="compositionally biased region" description="Pro residues" evidence="8">
    <location>
        <begin position="459"/>
        <end position="476"/>
    </location>
</feature>
<dbReference type="SUPFAM" id="SSF57667">
    <property type="entry name" value="beta-beta-alpha zinc fingers"/>
    <property type="match status" value="2"/>
</dbReference>
<keyword evidence="3" id="KW-0677">Repeat</keyword>
<dbReference type="InterPro" id="IPR013087">
    <property type="entry name" value="Znf_C2H2_type"/>
</dbReference>
<feature type="region of interest" description="Disordered" evidence="8">
    <location>
        <begin position="397"/>
        <end position="425"/>
    </location>
</feature>
<keyword evidence="6" id="KW-0539">Nucleus</keyword>
<evidence type="ECO:0000256" key="4">
    <source>
        <dbReference type="ARBA" id="ARBA00022771"/>
    </source>
</evidence>
<comment type="subcellular location">
    <subcellularLocation>
        <location evidence="1">Nucleus</location>
    </subcellularLocation>
</comment>
<dbReference type="RefSeq" id="XP_066917719.1">
    <property type="nucleotide sequence ID" value="XM_067061618.1"/>
</dbReference>
<evidence type="ECO:0000256" key="7">
    <source>
        <dbReference type="PROSITE-ProRule" id="PRU00042"/>
    </source>
</evidence>
<feature type="region of interest" description="Disordered" evidence="8">
    <location>
        <begin position="459"/>
        <end position="574"/>
    </location>
</feature>
<keyword evidence="4 7" id="KW-0863">Zinc-finger</keyword>
<feature type="domain" description="C2H2-type" evidence="9">
    <location>
        <begin position="663"/>
        <end position="691"/>
    </location>
</feature>
<protein>
    <recommendedName>
        <fullName evidence="9">C2H2-type domain-containing protein</fullName>
    </recommendedName>
</protein>
<evidence type="ECO:0000256" key="1">
    <source>
        <dbReference type="ARBA" id="ARBA00004123"/>
    </source>
</evidence>
<evidence type="ECO:0000256" key="8">
    <source>
        <dbReference type="SAM" id="MobiDB-lite"/>
    </source>
</evidence>
<dbReference type="Pfam" id="PF00096">
    <property type="entry name" value="zf-C2H2"/>
    <property type="match status" value="3"/>
</dbReference>
<dbReference type="SMART" id="SM00355">
    <property type="entry name" value="ZnF_C2H2"/>
    <property type="match status" value="4"/>
</dbReference>
<accession>A0A7M5VDA2</accession>
<sequence length="693" mass="78834">MVAVAHNETLIHARELNEGLVMPGMKLDAHTTLVVPSYEGEELGKENLFDDNKITRQDSGYDQIDDSAPRDKTYQEQEEILRRVDVDETSSDSGLNEENLDEEEFEKEESDRLVMMDENIDVDEGVMTSKEINAENEKLRQQSLDGQVVIYENGTPILKVESGTTLEVVKLLYGTERSSQDNIIGVRPRQKGASIPCIITLKDSRLEENSYDVITKGGPVRNSFQNDVTSNEDCSTTRCIECSRESWKTKRYTSVGMNTEISINPLLENDATRSITAGVTKQKSSQSKDHAPPAPKRGRPPLNRQPAYANVHPKEFIVAPIPGMAPPSSEMEYRHYRRAQSPRRTAPAFAHTKIYPPSVDLDNVPYEPIRAIHHPIPPPHHQARRLSPPLRMVKMESERHSPPMPPSRYARAHSPIPYKGGYAREEERPREIYRDFHSSQMKGEDSKRRRWSPKYYPYELPPPPGALVIPQPPYPTPSRQQTSAPKQKEDQEPQVYVLPEDFDMEKDPFDPVSMTSQDSKDSTDSNISKQSESVRSPDTQPPATQSPATMSSPKAKTTETARPPQPLLEGAPPGEHKLSCKICKQSFPTKSTLYKHLRGHSSDEKPFKCNECGQGFTLSSNLRQHRIIHRGYKPFQCEYCGKKFMRSNVYKQHRRIHTGEQMHKCDLCPSEFLQKYALVKHLKKVHNIETYEN</sequence>
<feature type="region of interest" description="Disordered" evidence="8">
    <location>
        <begin position="49"/>
        <end position="110"/>
    </location>
</feature>
<dbReference type="EnsemblMetazoa" id="CLYHEMT010827.1">
    <property type="protein sequence ID" value="CLYHEMP010827.1"/>
    <property type="gene ID" value="CLYHEMG010827"/>
</dbReference>
<dbReference type="PANTHER" id="PTHR16515">
    <property type="entry name" value="PR DOMAIN ZINC FINGER PROTEIN"/>
    <property type="match status" value="1"/>
</dbReference>
<keyword evidence="5" id="KW-0862">Zinc</keyword>
<dbReference type="InterPro" id="IPR036236">
    <property type="entry name" value="Znf_C2H2_sf"/>
</dbReference>
<feature type="compositionally biased region" description="Polar residues" evidence="8">
    <location>
        <begin position="524"/>
        <end position="560"/>
    </location>
</feature>
<dbReference type="Proteomes" id="UP000594262">
    <property type="component" value="Unplaced"/>
</dbReference>